<dbReference type="Gene3D" id="2.40.10.10">
    <property type="entry name" value="Trypsin-like serine proteases"/>
    <property type="match status" value="2"/>
</dbReference>
<evidence type="ECO:0000256" key="2">
    <source>
        <dbReference type="ARBA" id="ARBA00022670"/>
    </source>
</evidence>
<evidence type="ECO:0000259" key="6">
    <source>
        <dbReference type="PROSITE" id="PS50106"/>
    </source>
</evidence>
<dbReference type="InterPro" id="IPR009003">
    <property type="entry name" value="Peptidase_S1_PA"/>
</dbReference>
<dbReference type="Gene3D" id="2.30.42.10">
    <property type="match status" value="1"/>
</dbReference>
<evidence type="ECO:0000256" key="4">
    <source>
        <dbReference type="ARBA" id="ARBA00022825"/>
    </source>
</evidence>
<evidence type="ECO:0000313" key="7">
    <source>
        <dbReference type="EMBL" id="SNY17078.1"/>
    </source>
</evidence>
<dbReference type="STRING" id="1413210.U472_01185"/>
<dbReference type="RefSeq" id="WP_097016724.1">
    <property type="nucleotide sequence ID" value="NZ_OBDZ01000004.1"/>
</dbReference>
<dbReference type="InterPro" id="IPR051201">
    <property type="entry name" value="Chloro_Bact_Ser_Proteases"/>
</dbReference>
<keyword evidence="2 7" id="KW-0645">Protease</keyword>
<protein>
    <submittedName>
        <fullName evidence="7">Serine protease, S1-C subfamily, contains C-terminal PDZ domain</fullName>
    </submittedName>
</protein>
<reference evidence="8" key="1">
    <citation type="submission" date="2017-09" db="EMBL/GenBank/DDBJ databases">
        <authorList>
            <person name="Varghese N."/>
            <person name="Submissions S."/>
        </authorList>
    </citation>
    <scope>NUCLEOTIDE SEQUENCE [LARGE SCALE GENOMIC DNA]</scope>
    <source>
        <strain evidence="8">MSL47</strain>
    </source>
</reference>
<comment type="similarity">
    <text evidence="1">Belongs to the peptidase S1C family.</text>
</comment>
<dbReference type="InterPro" id="IPR001940">
    <property type="entry name" value="Peptidase_S1C"/>
</dbReference>
<keyword evidence="8" id="KW-1185">Reference proteome</keyword>
<dbReference type="SUPFAM" id="SSF50156">
    <property type="entry name" value="PDZ domain-like"/>
    <property type="match status" value="1"/>
</dbReference>
<feature type="transmembrane region" description="Helical" evidence="5">
    <location>
        <begin position="20"/>
        <end position="38"/>
    </location>
</feature>
<dbReference type="InterPro" id="IPR036034">
    <property type="entry name" value="PDZ_sf"/>
</dbReference>
<keyword evidence="5" id="KW-1133">Transmembrane helix</keyword>
<dbReference type="PANTHER" id="PTHR43343">
    <property type="entry name" value="PEPTIDASE S12"/>
    <property type="match status" value="1"/>
</dbReference>
<evidence type="ECO:0000313" key="8">
    <source>
        <dbReference type="Proteomes" id="UP000219573"/>
    </source>
</evidence>
<feature type="domain" description="PDZ" evidence="6">
    <location>
        <begin position="304"/>
        <end position="380"/>
    </location>
</feature>
<dbReference type="SMART" id="SM00228">
    <property type="entry name" value="PDZ"/>
    <property type="match status" value="1"/>
</dbReference>
<dbReference type="PROSITE" id="PS50106">
    <property type="entry name" value="PDZ"/>
    <property type="match status" value="1"/>
</dbReference>
<dbReference type="PANTHER" id="PTHR43343:SF3">
    <property type="entry name" value="PROTEASE DO-LIKE 8, CHLOROPLASTIC"/>
    <property type="match status" value="1"/>
</dbReference>
<keyword evidence="4" id="KW-0720">Serine protease</keyword>
<dbReference type="OrthoDB" id="9758917at2"/>
<dbReference type="InterPro" id="IPR043504">
    <property type="entry name" value="Peptidase_S1_PA_chymotrypsin"/>
</dbReference>
<gene>
    <name evidence="7" type="ORF">SAMN06265827_10475</name>
</gene>
<dbReference type="Pfam" id="PF13365">
    <property type="entry name" value="Trypsin_2"/>
    <property type="match status" value="1"/>
</dbReference>
<sequence length="395" mass="43384">MDLFSRDDHYEFKSTFKSYLIIAIISFLLGAGLLYFFSQQLAFNSQPKKANENLLEGRSSNLAEDLEKEVASQQVAKVDDNQLSIVDVVKEVGPGIVKIKTVRERVVYDFFARRTEQEVEGEGSGVILNKEGYIITNNHVVEGANRIRVIFPKDDIDYLGEVVGRDPITDLAVVKIDVEDYNLPLLEFGDSTKLEVGELAIAIGNPYGFSNTVTTGVISALNRDLPIQEGVELTNMIQTDAAINPGNSGGALLDRAGRVIGINTAIIQQAQGLGFAIPINVAKEIAKQLIKDGRIIRPWIGIYGMDISPESAKEYGFVKDSGVYVVKVIEGSPAEDSGLQQGDIITEIAGQKVDGMDSLKDILKSYQINDKIKLLVHRGNKSLTLELKLEERPIE</sequence>
<dbReference type="GO" id="GO:0006508">
    <property type="term" value="P:proteolysis"/>
    <property type="evidence" value="ECO:0007669"/>
    <property type="project" value="UniProtKB-KW"/>
</dbReference>
<dbReference type="PRINTS" id="PR00834">
    <property type="entry name" value="PROTEASES2C"/>
</dbReference>
<evidence type="ECO:0000256" key="3">
    <source>
        <dbReference type="ARBA" id="ARBA00022801"/>
    </source>
</evidence>
<dbReference type="FunFam" id="2.40.10.10:FF:000001">
    <property type="entry name" value="Periplasmic serine protease DegS"/>
    <property type="match status" value="1"/>
</dbReference>
<dbReference type="Pfam" id="PF13180">
    <property type="entry name" value="PDZ_2"/>
    <property type="match status" value="1"/>
</dbReference>
<proteinExistence type="inferred from homology"/>
<dbReference type="EMBL" id="OBDZ01000004">
    <property type="protein sequence ID" value="SNY17078.1"/>
    <property type="molecule type" value="Genomic_DNA"/>
</dbReference>
<dbReference type="GO" id="GO:0004252">
    <property type="term" value="F:serine-type endopeptidase activity"/>
    <property type="evidence" value="ECO:0007669"/>
    <property type="project" value="InterPro"/>
</dbReference>
<keyword evidence="5" id="KW-0472">Membrane</keyword>
<keyword evidence="5" id="KW-0812">Transmembrane</keyword>
<accession>A0A285G0Y4</accession>
<evidence type="ECO:0000256" key="5">
    <source>
        <dbReference type="SAM" id="Phobius"/>
    </source>
</evidence>
<name>A0A285G0Y4_9FIRM</name>
<dbReference type="SUPFAM" id="SSF50494">
    <property type="entry name" value="Trypsin-like serine proteases"/>
    <property type="match status" value="1"/>
</dbReference>
<dbReference type="CDD" id="cd06779">
    <property type="entry name" value="cpPDZ_Deg_HtrA-like"/>
    <property type="match status" value="1"/>
</dbReference>
<dbReference type="Proteomes" id="UP000219573">
    <property type="component" value="Unassembled WGS sequence"/>
</dbReference>
<organism evidence="7 8">
    <name type="scientific">Orenia metallireducens</name>
    <dbReference type="NCBI Taxonomy" id="1413210"/>
    <lineage>
        <taxon>Bacteria</taxon>
        <taxon>Bacillati</taxon>
        <taxon>Bacillota</taxon>
        <taxon>Clostridia</taxon>
        <taxon>Halanaerobiales</taxon>
        <taxon>Halobacteroidaceae</taxon>
        <taxon>Orenia</taxon>
    </lineage>
</organism>
<dbReference type="AlphaFoldDB" id="A0A285G0Y4"/>
<keyword evidence="3" id="KW-0378">Hydrolase</keyword>
<dbReference type="InterPro" id="IPR001478">
    <property type="entry name" value="PDZ"/>
</dbReference>
<evidence type="ECO:0000256" key="1">
    <source>
        <dbReference type="ARBA" id="ARBA00010541"/>
    </source>
</evidence>